<dbReference type="AlphaFoldDB" id="A0AAV4ALT6"/>
<dbReference type="EMBL" id="BLXT01004061">
    <property type="protein sequence ID" value="GFO09160.1"/>
    <property type="molecule type" value="Genomic_DNA"/>
</dbReference>
<dbReference type="Proteomes" id="UP000735302">
    <property type="component" value="Unassembled WGS sequence"/>
</dbReference>
<comment type="caution">
    <text evidence="1">The sequence shown here is derived from an EMBL/GenBank/DDBJ whole genome shotgun (WGS) entry which is preliminary data.</text>
</comment>
<organism evidence="1 2">
    <name type="scientific">Plakobranchus ocellatus</name>
    <dbReference type="NCBI Taxonomy" id="259542"/>
    <lineage>
        <taxon>Eukaryota</taxon>
        <taxon>Metazoa</taxon>
        <taxon>Spiralia</taxon>
        <taxon>Lophotrochozoa</taxon>
        <taxon>Mollusca</taxon>
        <taxon>Gastropoda</taxon>
        <taxon>Heterobranchia</taxon>
        <taxon>Euthyneura</taxon>
        <taxon>Panpulmonata</taxon>
        <taxon>Sacoglossa</taxon>
        <taxon>Placobranchoidea</taxon>
        <taxon>Plakobranchidae</taxon>
        <taxon>Plakobranchus</taxon>
    </lineage>
</organism>
<name>A0AAV4ALT6_9GAST</name>
<accession>A0AAV4ALT6</accession>
<gene>
    <name evidence="1" type="ORF">PoB_003566500</name>
</gene>
<protein>
    <submittedName>
        <fullName evidence="1">Tho complex subunit 2</fullName>
    </submittedName>
</protein>
<evidence type="ECO:0000313" key="1">
    <source>
        <dbReference type="EMBL" id="GFO09160.1"/>
    </source>
</evidence>
<keyword evidence="2" id="KW-1185">Reference proteome</keyword>
<feature type="non-terminal residue" evidence="1">
    <location>
        <position position="113"/>
    </location>
</feature>
<proteinExistence type="predicted"/>
<sequence>MATVCLTDDILRSWDKSGRSEFAKLCKSLNESDGSIKLLPKKCLKRALYELCNAVQHNKLRIDNAVSLLVDLKDCLPSVPSTLADVLGIVDVETNCLEEPLREKFLSLVAAVR</sequence>
<evidence type="ECO:0000313" key="2">
    <source>
        <dbReference type="Proteomes" id="UP000735302"/>
    </source>
</evidence>
<reference evidence="1 2" key="1">
    <citation type="journal article" date="2021" name="Elife">
        <title>Chloroplast acquisition without the gene transfer in kleptoplastic sea slugs, Plakobranchus ocellatus.</title>
        <authorList>
            <person name="Maeda T."/>
            <person name="Takahashi S."/>
            <person name="Yoshida T."/>
            <person name="Shimamura S."/>
            <person name="Takaki Y."/>
            <person name="Nagai Y."/>
            <person name="Toyoda A."/>
            <person name="Suzuki Y."/>
            <person name="Arimoto A."/>
            <person name="Ishii H."/>
            <person name="Satoh N."/>
            <person name="Nishiyama T."/>
            <person name="Hasebe M."/>
            <person name="Maruyama T."/>
            <person name="Minagawa J."/>
            <person name="Obokata J."/>
            <person name="Shigenobu S."/>
        </authorList>
    </citation>
    <scope>NUCLEOTIDE SEQUENCE [LARGE SCALE GENOMIC DNA]</scope>
</reference>